<evidence type="ECO:0000313" key="1">
    <source>
        <dbReference type="EMBL" id="SPD65088.1"/>
    </source>
</evidence>
<reference evidence="1 2" key="1">
    <citation type="submission" date="2018-01" db="EMBL/GenBank/DDBJ databases">
        <authorList>
            <person name="Clerissi C."/>
        </authorList>
    </citation>
    <scope>NUCLEOTIDE SEQUENCE [LARGE SCALE GENOMIC DNA]</scope>
    <source>
        <strain evidence="1">Cupriavidus taiwanensis SWF 66322</strain>
    </source>
</reference>
<gene>
    <name evidence="1" type="ORF">CBM2636_12111</name>
</gene>
<accession>A0A9Q7XNX4</accession>
<dbReference type="EMBL" id="LT984813">
    <property type="protein sequence ID" value="SPD65088.1"/>
    <property type="molecule type" value="Genomic_DNA"/>
</dbReference>
<organism evidence="1 2">
    <name type="scientific">Cupriavidus taiwanensis</name>
    <dbReference type="NCBI Taxonomy" id="164546"/>
    <lineage>
        <taxon>Bacteria</taxon>
        <taxon>Pseudomonadati</taxon>
        <taxon>Pseudomonadota</taxon>
        <taxon>Betaproteobacteria</taxon>
        <taxon>Burkholderiales</taxon>
        <taxon>Burkholderiaceae</taxon>
        <taxon>Cupriavidus</taxon>
    </lineage>
</organism>
<protein>
    <submittedName>
        <fullName evidence="1">Uncharacterized protein</fullName>
    </submittedName>
</protein>
<dbReference type="Proteomes" id="UP000254259">
    <property type="component" value="Chromosome CBM2636"/>
</dbReference>
<evidence type="ECO:0000313" key="2">
    <source>
        <dbReference type="Proteomes" id="UP000254259"/>
    </source>
</evidence>
<sequence>MPFMSDVMQSACRNRIRPHRRNAAAAVTDPAWEARGVDWSVTG</sequence>
<proteinExistence type="predicted"/>
<dbReference type="AlphaFoldDB" id="A0A9Q7XNX4"/>
<name>A0A9Q7XNX4_9BURK</name>